<proteinExistence type="predicted"/>
<reference evidence="2 3" key="1">
    <citation type="submission" date="2017-06" db="EMBL/GenBank/DDBJ databases">
        <title>A platform for efficient transgenesis in Macrostomum lignano, a flatworm model organism for stem cell research.</title>
        <authorList>
            <person name="Berezikov E."/>
        </authorList>
    </citation>
    <scope>NUCLEOTIDE SEQUENCE [LARGE SCALE GENOMIC DNA]</scope>
    <source>
        <strain evidence="2">DV1</strain>
        <tissue evidence="2">Whole organism</tissue>
    </source>
</reference>
<evidence type="ECO:0000313" key="2">
    <source>
        <dbReference type="EMBL" id="PAA79204.1"/>
    </source>
</evidence>
<organism evidence="2 3">
    <name type="scientific">Macrostomum lignano</name>
    <dbReference type="NCBI Taxonomy" id="282301"/>
    <lineage>
        <taxon>Eukaryota</taxon>
        <taxon>Metazoa</taxon>
        <taxon>Spiralia</taxon>
        <taxon>Lophotrochozoa</taxon>
        <taxon>Platyhelminthes</taxon>
        <taxon>Rhabditophora</taxon>
        <taxon>Macrostomorpha</taxon>
        <taxon>Macrostomida</taxon>
        <taxon>Macrostomidae</taxon>
        <taxon>Macrostomum</taxon>
    </lineage>
</organism>
<gene>
    <name evidence="2" type="ORF">BOX15_Mlig003682g1</name>
</gene>
<name>A0A267G180_9PLAT</name>
<dbReference type="EMBL" id="NIVC01000647">
    <property type="protein sequence ID" value="PAA79204.1"/>
    <property type="molecule type" value="Genomic_DNA"/>
</dbReference>
<keyword evidence="3" id="KW-1185">Reference proteome</keyword>
<sequence length="82" mass="9410">MALLIATLALVTLFSHYLELDYGDPTKQQFVDDIQGDTNQPCEDDVDCFFPYEICNSSKRCFRLFKIPILYKTAYVGMFGNP</sequence>
<keyword evidence="1" id="KW-0732">Signal</keyword>
<feature type="signal peptide" evidence="1">
    <location>
        <begin position="1"/>
        <end position="23"/>
    </location>
</feature>
<accession>A0A267G180</accession>
<comment type="caution">
    <text evidence="2">The sequence shown here is derived from an EMBL/GenBank/DDBJ whole genome shotgun (WGS) entry which is preliminary data.</text>
</comment>
<dbReference type="Proteomes" id="UP000215902">
    <property type="component" value="Unassembled WGS sequence"/>
</dbReference>
<feature type="chain" id="PRO_5012334220" evidence="1">
    <location>
        <begin position="24"/>
        <end position="82"/>
    </location>
</feature>
<evidence type="ECO:0000256" key="1">
    <source>
        <dbReference type="SAM" id="SignalP"/>
    </source>
</evidence>
<evidence type="ECO:0000313" key="3">
    <source>
        <dbReference type="Proteomes" id="UP000215902"/>
    </source>
</evidence>
<dbReference type="AlphaFoldDB" id="A0A267G180"/>
<protein>
    <submittedName>
        <fullName evidence="2">Uncharacterized protein</fullName>
    </submittedName>
</protein>